<accession>A0A8S3XV58</accession>
<keyword evidence="2" id="KW-1185">Reference proteome</keyword>
<dbReference type="OrthoDB" id="5989141at2759"/>
<dbReference type="Proteomes" id="UP000691718">
    <property type="component" value="Unassembled WGS sequence"/>
</dbReference>
<evidence type="ECO:0000313" key="1">
    <source>
        <dbReference type="EMBL" id="CAG5041580.1"/>
    </source>
</evidence>
<proteinExistence type="predicted"/>
<name>A0A8S3XV58_PARAO</name>
<evidence type="ECO:0000313" key="2">
    <source>
        <dbReference type="Proteomes" id="UP000691718"/>
    </source>
</evidence>
<protein>
    <submittedName>
        <fullName evidence="1">(apollo) hypothetical protein</fullName>
    </submittedName>
</protein>
<organism evidence="1 2">
    <name type="scientific">Parnassius apollo</name>
    <name type="common">Apollo butterfly</name>
    <name type="synonym">Papilio apollo</name>
    <dbReference type="NCBI Taxonomy" id="110799"/>
    <lineage>
        <taxon>Eukaryota</taxon>
        <taxon>Metazoa</taxon>
        <taxon>Ecdysozoa</taxon>
        <taxon>Arthropoda</taxon>
        <taxon>Hexapoda</taxon>
        <taxon>Insecta</taxon>
        <taxon>Pterygota</taxon>
        <taxon>Neoptera</taxon>
        <taxon>Endopterygota</taxon>
        <taxon>Lepidoptera</taxon>
        <taxon>Glossata</taxon>
        <taxon>Ditrysia</taxon>
        <taxon>Papilionoidea</taxon>
        <taxon>Papilionidae</taxon>
        <taxon>Parnassiinae</taxon>
        <taxon>Parnassini</taxon>
        <taxon>Parnassius</taxon>
        <taxon>Parnassius</taxon>
    </lineage>
</organism>
<sequence>MEQIKVTFDSTLSEIVALKKELATKEQWSRLNNVEIKGVPLKRDENLFSIVDNICTQVGYTIPETSNKLHSKGADTFW</sequence>
<dbReference type="AlphaFoldDB" id="A0A8S3XV58"/>
<gene>
    <name evidence="1" type="ORF">PAPOLLO_LOCUS22197</name>
</gene>
<comment type="caution">
    <text evidence="1">The sequence shown here is derived from an EMBL/GenBank/DDBJ whole genome shotgun (WGS) entry which is preliminary data.</text>
</comment>
<dbReference type="EMBL" id="CAJQZP010001365">
    <property type="protein sequence ID" value="CAG5041580.1"/>
    <property type="molecule type" value="Genomic_DNA"/>
</dbReference>
<reference evidence="1" key="1">
    <citation type="submission" date="2021-04" db="EMBL/GenBank/DDBJ databases">
        <authorList>
            <person name="Tunstrom K."/>
        </authorList>
    </citation>
    <scope>NUCLEOTIDE SEQUENCE</scope>
</reference>